<dbReference type="GO" id="GO:0016787">
    <property type="term" value="F:hydrolase activity"/>
    <property type="evidence" value="ECO:0007669"/>
    <property type="project" value="UniProtKB-KW"/>
</dbReference>
<name>A0A8H7C6P8_AGABI</name>
<accession>A0A8H7C6P8</accession>
<dbReference type="InterPro" id="IPR000073">
    <property type="entry name" value="AB_hydrolase_1"/>
</dbReference>
<proteinExistence type="inferred from homology"/>
<organism evidence="4 5">
    <name type="scientific">Agaricus bisporus var. burnettii</name>
    <dbReference type="NCBI Taxonomy" id="192524"/>
    <lineage>
        <taxon>Eukaryota</taxon>
        <taxon>Fungi</taxon>
        <taxon>Dikarya</taxon>
        <taxon>Basidiomycota</taxon>
        <taxon>Agaricomycotina</taxon>
        <taxon>Agaricomycetes</taxon>
        <taxon>Agaricomycetidae</taxon>
        <taxon>Agaricales</taxon>
        <taxon>Agaricineae</taxon>
        <taxon>Agaricaceae</taxon>
        <taxon>Agaricus</taxon>
    </lineage>
</organism>
<protein>
    <recommendedName>
        <fullName evidence="3">AB hydrolase-1 domain-containing protein</fullName>
    </recommendedName>
</protein>
<sequence>MLWPELPPEVISRQILVSDLDVHILECLPLGTHHHCLGSNTVPGPRKAPLVILLHGFPELAYSWRKVFVPLAKAGYHVIAPDQRGYGFTVPVASSSDPSTGSGYKRLAYDDDVRPYHLLNLAADMVHLMHALEYDRAYAVVGHDFGSSVAAWTALVRPDMVGRLVLMSAPFGGPPKPRDAGSARRKEESKAYLVDSLLKKLEVPRKHYTVYYSTPEANADMSYPPEGLTDFLRAYYHVKSADWEGNETPLPTRLPLRLETTGSQPPSGAEITKAVAEAMAMLPPYYVMPADLTMPEAVRQYFPASEQPCTCTWLTNEELQVYTSVYGQTGFQGGLNRYRCMTDETWNAEPGVRALCGKKIEVPVRFIAGATDWGTWQYPGIAEAMRSESVVKGGIGDKDFVVVEGAGHWVQQEKPEETVHALLQFFE</sequence>
<evidence type="ECO:0000313" key="4">
    <source>
        <dbReference type="EMBL" id="KAF7763946.1"/>
    </source>
</evidence>
<gene>
    <name evidence="4" type="ORF">Agabi119p4_8483</name>
</gene>
<dbReference type="InterPro" id="IPR000639">
    <property type="entry name" value="Epox_hydrolase-like"/>
</dbReference>
<dbReference type="PANTHER" id="PTHR43329">
    <property type="entry name" value="EPOXIDE HYDROLASE"/>
    <property type="match status" value="1"/>
</dbReference>
<dbReference type="EMBL" id="JABXXO010000011">
    <property type="protein sequence ID" value="KAF7763946.1"/>
    <property type="molecule type" value="Genomic_DNA"/>
</dbReference>
<evidence type="ECO:0000256" key="1">
    <source>
        <dbReference type="ARBA" id="ARBA00022801"/>
    </source>
</evidence>
<evidence type="ECO:0000259" key="3">
    <source>
        <dbReference type="Pfam" id="PF00561"/>
    </source>
</evidence>
<dbReference type="PRINTS" id="PR00412">
    <property type="entry name" value="EPOXHYDRLASE"/>
</dbReference>
<dbReference type="InterPro" id="IPR029058">
    <property type="entry name" value="AB_hydrolase_fold"/>
</dbReference>
<reference evidence="4 5" key="1">
    <citation type="journal article" name="Sci. Rep.">
        <title>Telomere-to-telomere assembled and centromere annotated genomes of the two main subspecies of the button mushroom Agaricus bisporus reveal especially polymorphic chromosome ends.</title>
        <authorList>
            <person name="Sonnenberg A.S.M."/>
            <person name="Sedaghat-Telgerd N."/>
            <person name="Lavrijssen B."/>
            <person name="Ohm R.A."/>
            <person name="Hendrickx P.M."/>
            <person name="Scholtmeijer K."/>
            <person name="Baars J.J.P."/>
            <person name="van Peer A."/>
        </authorList>
    </citation>
    <scope>NUCLEOTIDE SEQUENCE [LARGE SCALE GENOMIC DNA]</scope>
    <source>
        <strain evidence="4 5">H119_p4</strain>
    </source>
</reference>
<comment type="caution">
    <text evidence="4">The sequence shown here is derived from an EMBL/GenBank/DDBJ whole genome shotgun (WGS) entry which is preliminary data.</text>
</comment>
<dbReference type="Pfam" id="PF00561">
    <property type="entry name" value="Abhydrolase_1"/>
    <property type="match status" value="1"/>
</dbReference>
<dbReference type="SUPFAM" id="SSF53474">
    <property type="entry name" value="alpha/beta-Hydrolases"/>
    <property type="match status" value="1"/>
</dbReference>
<comment type="similarity">
    <text evidence="2">Belongs to the AB hydrolase superfamily. Epoxide hydrolase family.</text>
</comment>
<dbReference type="AlphaFoldDB" id="A0A8H7C6P8"/>
<dbReference type="Gene3D" id="3.40.50.1820">
    <property type="entry name" value="alpha/beta hydrolase"/>
    <property type="match status" value="1"/>
</dbReference>
<keyword evidence="1" id="KW-0378">Hydrolase</keyword>
<evidence type="ECO:0000313" key="5">
    <source>
        <dbReference type="Proteomes" id="UP000629468"/>
    </source>
</evidence>
<dbReference type="Proteomes" id="UP000629468">
    <property type="component" value="Unassembled WGS sequence"/>
</dbReference>
<evidence type="ECO:0000256" key="2">
    <source>
        <dbReference type="ARBA" id="ARBA00038334"/>
    </source>
</evidence>
<feature type="domain" description="AB hydrolase-1" evidence="3">
    <location>
        <begin position="49"/>
        <end position="171"/>
    </location>
</feature>